<comment type="caution">
    <text evidence="1">The sequence shown here is derived from an EMBL/GenBank/DDBJ whole genome shotgun (WGS) entry which is preliminary data.</text>
</comment>
<organism evidence="1 2">
    <name type="scientific">Entomophthora muscae</name>
    <dbReference type="NCBI Taxonomy" id="34485"/>
    <lineage>
        <taxon>Eukaryota</taxon>
        <taxon>Fungi</taxon>
        <taxon>Fungi incertae sedis</taxon>
        <taxon>Zoopagomycota</taxon>
        <taxon>Entomophthoromycotina</taxon>
        <taxon>Entomophthoromycetes</taxon>
        <taxon>Entomophthorales</taxon>
        <taxon>Entomophthoraceae</taxon>
        <taxon>Entomophthora</taxon>
    </lineage>
</organism>
<evidence type="ECO:0000313" key="1">
    <source>
        <dbReference type="EMBL" id="KAJ9052412.1"/>
    </source>
</evidence>
<keyword evidence="2" id="KW-1185">Reference proteome</keyword>
<proteinExistence type="predicted"/>
<evidence type="ECO:0000313" key="2">
    <source>
        <dbReference type="Proteomes" id="UP001165960"/>
    </source>
</evidence>
<sequence length="179" mass="20067">MSGLSLDWTLYTPGAKIPDGFVQYQNTVIPLPAFNAMSAQGFFQTAATIPQPTDKNTMPAYVAQRLQSAALEPFARANNNNAAAWIQPTKSKLSQMECLQQFWIAEISIQPTHNTGTWCNKWHKKHTKKNWDTFCQNSRLNLPASFQASGFVTCNPHYPATQSQIRKSTQIAKSNNMNK</sequence>
<name>A0ACC2RQT3_9FUNG</name>
<gene>
    <name evidence="1" type="ORF">DSO57_1034437</name>
</gene>
<dbReference type="Proteomes" id="UP001165960">
    <property type="component" value="Unassembled WGS sequence"/>
</dbReference>
<dbReference type="EMBL" id="QTSX02006676">
    <property type="protein sequence ID" value="KAJ9052412.1"/>
    <property type="molecule type" value="Genomic_DNA"/>
</dbReference>
<protein>
    <submittedName>
        <fullName evidence="1">Uncharacterized protein</fullName>
    </submittedName>
</protein>
<reference evidence="1" key="1">
    <citation type="submission" date="2022-04" db="EMBL/GenBank/DDBJ databases">
        <title>Genome of the entomopathogenic fungus Entomophthora muscae.</title>
        <authorList>
            <person name="Elya C."/>
            <person name="Lovett B.R."/>
            <person name="Lee E."/>
            <person name="Macias A.M."/>
            <person name="Hajek A.E."/>
            <person name="De Bivort B.L."/>
            <person name="Kasson M.T."/>
            <person name="De Fine Licht H.H."/>
            <person name="Stajich J.E."/>
        </authorList>
    </citation>
    <scope>NUCLEOTIDE SEQUENCE</scope>
    <source>
        <strain evidence="1">Berkeley</strain>
    </source>
</reference>
<accession>A0ACC2RQT3</accession>